<evidence type="ECO:0000259" key="4">
    <source>
        <dbReference type="SMART" id="SM01360"/>
    </source>
</evidence>
<dbReference type="InterPro" id="IPR011626">
    <property type="entry name" value="Alpha-macroglobulin_TED"/>
</dbReference>
<accession>A0A078B465</accession>
<dbReference type="InParanoid" id="A0A078B465"/>
<keyword evidence="2" id="KW-0882">Thioester bond</keyword>
<reference evidence="5 6" key="1">
    <citation type="submission" date="2014-06" db="EMBL/GenBank/DDBJ databases">
        <authorList>
            <person name="Swart Estienne"/>
        </authorList>
    </citation>
    <scope>NUCLEOTIDE SEQUENCE [LARGE SCALE GENOMIC DNA]</scope>
    <source>
        <strain evidence="5 6">130c</strain>
    </source>
</reference>
<dbReference type="SUPFAM" id="SSF48239">
    <property type="entry name" value="Terpenoid cyclases/Protein prenyltransferases"/>
    <property type="match status" value="1"/>
</dbReference>
<dbReference type="SMART" id="SM01360">
    <property type="entry name" value="A2M"/>
    <property type="match status" value="1"/>
</dbReference>
<evidence type="ECO:0000256" key="3">
    <source>
        <dbReference type="SAM" id="MobiDB-lite"/>
    </source>
</evidence>
<dbReference type="PANTHER" id="PTHR11412:SF136">
    <property type="entry name" value="CD109 ANTIGEN"/>
    <property type="match status" value="1"/>
</dbReference>
<dbReference type="OrthoDB" id="9998011at2759"/>
<dbReference type="CDD" id="cd00688">
    <property type="entry name" value="ISOPREN_C2_like"/>
    <property type="match status" value="1"/>
</dbReference>
<evidence type="ECO:0000256" key="1">
    <source>
        <dbReference type="ARBA" id="ARBA00022729"/>
    </source>
</evidence>
<dbReference type="InterPro" id="IPR050473">
    <property type="entry name" value="A2M/Complement_sys"/>
</dbReference>
<keyword evidence="6" id="KW-1185">Reference proteome</keyword>
<dbReference type="GO" id="GO:0004866">
    <property type="term" value="F:endopeptidase inhibitor activity"/>
    <property type="evidence" value="ECO:0007669"/>
    <property type="project" value="InterPro"/>
</dbReference>
<sequence length="1549" mass="175759">MPSWLFFIGIDQLPGRPQHSLTQKQGSDYALEPSNQVDIEQIKKSYNDTVEEIIPSSASRFLAHIQTDKVVYRPGDIMFVQAYLIDALNKTPAYISNFFQYASASYYDLRRFPIGYVEQSIYLSMTIIDPLGVAVYTTTAYSANSTVSFTYIIPENASGGEYQVRVSGGVVPESIRVVRIREYQRQQLNVQVQFDAQAYKPGDDVNGTIRIATQDGSTFPNGVTPSYTISVNFGNESQFTQANVLTDQNGLSNFYFSIPSNISLDFITVAVIVYYQATIEAYSFTLSIVQVDNLVVEFFPETFNYVYDTINKVYFQVYANSDKVDFVEIQQAQLLLLPNSSIDLSNAQAVQSNINTVNQGRGYFNFTPTQANDYYLRFEVNGIEVVRPLNVSQQPDIQNLEINFGIMSKVISNDEDLVVLLQTNSLVNPSDLYVVGVFNKEKILYLEEYQFTQLQTNEIIINASEFSLPNGGVLRVAVFKVINALIWYDRYDFNAKNISTRNMLPNPFYDIYFIPKGELLFFKNPSETLMVEITTSKQVYKPGEFVEFQVQVLDRDTRQPVYKRNSYERSFISVTVTDNSVFSQIQRRQQPPSLPTMVYLENEVNKTNNEFFNSDQYIDYMYIDNYSANETSIQDDLNQQQSNVNLDLLLGVQGWRYGYFYPQVLQEWPSLISTMSKEEARQIQDLLAYTFQGSIYYPTSVGTFANGALMAKQSSDVQELTSSSEPSGGQAGGQGEQQGQGQGQGSQSQVSSQAQLSRKELEFWNFLKKYAYCDFEQNTRLYRHAKKFQFFEDVSTRFDTTETVFYQAAVLTDNQGKYSGSFYISDLITQFRISANAFDTRGVFGYKYLVINSRSNFYIEFQLPSQMSVGDELIIPVTIYNYYNETLTVNLYASTDESESLGVVFLDNNNSEIRVNVTTVQNQAVFYIRVRAQNFSENTYVQIRAVSLDPLNLETISDSIFRETSVVSPGVQQTQSQGGLVGPNQPAEFEVILPESMVPGTQSFIGEVYPSSFVALVRGILRLIGLPGPCFECIYGPVYANILAYQAYLKNTDAADDISNVTNQLEIYHRDIKTYISSEGYVSQFKGGRGDVLLTAFALLELRDVNKIFGNENSSIQTLTTWLLDQRGFNGTYELIRPIYTVYPQYVVEAFIVYALTSVGITDIQAELLRLEVIAADQMNQIDADNFFIGLMAAIYQNLNRTQEAEKYADYLASQQNSDGSIRQIVIADNNQIPRYDQVFEATAVAVLVWEQNFDKYSDNIVRGIDYLLKNIRYRYFGANIGSILAIEALIGYISKVQDINGYGDFVLYVDNNEADRVPFDVDTIEPIIFNINSILYDNETFVQGNDIQFEILVANFVKTETRNLSEGIQEAVDGPRNIPTPDSNGQSSNQTQNQSGDFRVQYQMSVSYDDTNPTSRDIPFLTFNVTPLFELATLGQQQLQGQVFSYQIVIGNSHANDSIGLTIVDFRPASCLRVNFAQLEALKANNVISQYEVLNNNSEILLYFEGFQPQEIKQFQLDFLQVYSGYCQQRPINAYQFYSPEVNEWIII</sequence>
<dbReference type="InterPro" id="IPR013783">
    <property type="entry name" value="Ig-like_fold"/>
</dbReference>
<dbReference type="Pfam" id="PF00207">
    <property type="entry name" value="A2M"/>
    <property type="match status" value="1"/>
</dbReference>
<dbReference type="EMBL" id="CCKQ01016424">
    <property type="protein sequence ID" value="CDW88298.1"/>
    <property type="molecule type" value="Genomic_DNA"/>
</dbReference>
<dbReference type="InterPro" id="IPR036595">
    <property type="entry name" value="A-macroglobulin_rcpt-bd_sf"/>
</dbReference>
<dbReference type="Pfam" id="PF07678">
    <property type="entry name" value="TED_complement"/>
    <property type="match status" value="1"/>
</dbReference>
<dbReference type="SUPFAM" id="SSF49410">
    <property type="entry name" value="Alpha-macroglobulin receptor domain"/>
    <property type="match status" value="1"/>
</dbReference>
<name>A0A078B465_STYLE</name>
<keyword evidence="1" id="KW-0732">Signal</keyword>
<evidence type="ECO:0000313" key="5">
    <source>
        <dbReference type="EMBL" id="CDW88298.1"/>
    </source>
</evidence>
<dbReference type="InterPro" id="IPR008930">
    <property type="entry name" value="Terpenoid_cyclase/PrenylTrfase"/>
</dbReference>
<dbReference type="GO" id="GO:0005615">
    <property type="term" value="C:extracellular space"/>
    <property type="evidence" value="ECO:0007669"/>
    <property type="project" value="InterPro"/>
</dbReference>
<dbReference type="Gene3D" id="1.50.10.20">
    <property type="match status" value="1"/>
</dbReference>
<dbReference type="Gene3D" id="2.60.40.10">
    <property type="entry name" value="Immunoglobulins"/>
    <property type="match status" value="1"/>
</dbReference>
<evidence type="ECO:0000313" key="6">
    <source>
        <dbReference type="Proteomes" id="UP000039865"/>
    </source>
</evidence>
<feature type="region of interest" description="Disordered" evidence="3">
    <location>
        <begin position="1369"/>
        <end position="1395"/>
    </location>
</feature>
<feature type="region of interest" description="Disordered" evidence="3">
    <location>
        <begin position="715"/>
        <end position="751"/>
    </location>
</feature>
<dbReference type="Gene3D" id="2.60.40.690">
    <property type="entry name" value="Alpha-macroglobulin, receptor-binding domain"/>
    <property type="match status" value="1"/>
</dbReference>
<proteinExistence type="predicted"/>
<dbReference type="Gene3D" id="2.60.40.1930">
    <property type="match status" value="1"/>
</dbReference>
<gene>
    <name evidence="5" type="primary">Contig11031.g11792</name>
    <name evidence="5" type="ORF">STYLEM_17417</name>
</gene>
<evidence type="ECO:0000256" key="2">
    <source>
        <dbReference type="ARBA" id="ARBA00022966"/>
    </source>
</evidence>
<organism evidence="5 6">
    <name type="scientific">Stylonychia lemnae</name>
    <name type="common">Ciliate</name>
    <dbReference type="NCBI Taxonomy" id="5949"/>
    <lineage>
        <taxon>Eukaryota</taxon>
        <taxon>Sar</taxon>
        <taxon>Alveolata</taxon>
        <taxon>Ciliophora</taxon>
        <taxon>Intramacronucleata</taxon>
        <taxon>Spirotrichea</taxon>
        <taxon>Stichotrichia</taxon>
        <taxon>Sporadotrichida</taxon>
        <taxon>Oxytrichidae</taxon>
        <taxon>Stylonychinae</taxon>
        <taxon>Stylonychia</taxon>
    </lineage>
</organism>
<dbReference type="PANTHER" id="PTHR11412">
    <property type="entry name" value="MACROGLOBULIN / COMPLEMENT"/>
    <property type="match status" value="1"/>
</dbReference>
<feature type="compositionally biased region" description="Gly residues" evidence="3">
    <location>
        <begin position="729"/>
        <end position="744"/>
    </location>
</feature>
<dbReference type="InterPro" id="IPR001599">
    <property type="entry name" value="Macroglobln_a2"/>
</dbReference>
<protein>
    <submittedName>
        <fullName evidence="5">A-macroglobulin complement component</fullName>
    </submittedName>
</protein>
<dbReference type="Proteomes" id="UP000039865">
    <property type="component" value="Unassembled WGS sequence"/>
</dbReference>
<feature type="compositionally biased region" description="Low complexity" evidence="3">
    <location>
        <begin position="1384"/>
        <end position="1395"/>
    </location>
</feature>
<feature type="domain" description="Alpha-2-macroglobulin" evidence="4">
    <location>
        <begin position="803"/>
        <end position="893"/>
    </location>
</feature>